<evidence type="ECO:0000256" key="1">
    <source>
        <dbReference type="SAM" id="MobiDB-lite"/>
    </source>
</evidence>
<feature type="region of interest" description="Disordered" evidence="1">
    <location>
        <begin position="46"/>
        <end position="69"/>
    </location>
</feature>
<comment type="caution">
    <text evidence="2">The sequence shown here is derived from an EMBL/GenBank/DDBJ whole genome shotgun (WGS) entry which is preliminary data.</text>
</comment>
<dbReference type="EMBL" id="JANPWB010000002">
    <property type="protein sequence ID" value="KAJ1205836.1"/>
    <property type="molecule type" value="Genomic_DNA"/>
</dbReference>
<dbReference type="AlphaFoldDB" id="A0AAV7VYN2"/>
<protein>
    <submittedName>
        <fullName evidence="2">Uncharacterized protein</fullName>
    </submittedName>
</protein>
<dbReference type="Proteomes" id="UP001066276">
    <property type="component" value="Chromosome 1_2"/>
</dbReference>
<evidence type="ECO:0000313" key="2">
    <source>
        <dbReference type="EMBL" id="KAJ1205836.1"/>
    </source>
</evidence>
<gene>
    <name evidence="2" type="ORF">NDU88_001261</name>
</gene>
<organism evidence="2 3">
    <name type="scientific">Pleurodeles waltl</name>
    <name type="common">Iberian ribbed newt</name>
    <dbReference type="NCBI Taxonomy" id="8319"/>
    <lineage>
        <taxon>Eukaryota</taxon>
        <taxon>Metazoa</taxon>
        <taxon>Chordata</taxon>
        <taxon>Craniata</taxon>
        <taxon>Vertebrata</taxon>
        <taxon>Euteleostomi</taxon>
        <taxon>Amphibia</taxon>
        <taxon>Batrachia</taxon>
        <taxon>Caudata</taxon>
        <taxon>Salamandroidea</taxon>
        <taxon>Salamandridae</taxon>
        <taxon>Pleurodelinae</taxon>
        <taxon>Pleurodeles</taxon>
    </lineage>
</organism>
<sequence length="267" mass="28849">MCQPYALIPGSPPRWKTDEAPGERLRHWGRAMLELRRVRRGTARITLRGNPGSASTSKVPGKVSREPGSAVTRAFSETFKTASKAVAGAGAATRTQEEEKSPSPPQSSVSLWQVGGQGLGVRVDKRDREVRDNQVKLKGKASDQANYLQKKKKKEGIEGRSKINHRLAPSLRSYFRARPEDIVLVLGQGKMDTPVVKDIGNGTDAGKGAEEGFPSLVDNLTLRENIQVGSDAAMTCQGGNLPTPRQEEEGLVELITSPSLDQSVAPT</sequence>
<reference evidence="2" key="1">
    <citation type="journal article" date="2022" name="bioRxiv">
        <title>Sequencing and chromosome-scale assembly of the giantPleurodeles waltlgenome.</title>
        <authorList>
            <person name="Brown T."/>
            <person name="Elewa A."/>
            <person name="Iarovenko S."/>
            <person name="Subramanian E."/>
            <person name="Araus A.J."/>
            <person name="Petzold A."/>
            <person name="Susuki M."/>
            <person name="Suzuki K.-i.T."/>
            <person name="Hayashi T."/>
            <person name="Toyoda A."/>
            <person name="Oliveira C."/>
            <person name="Osipova E."/>
            <person name="Leigh N.D."/>
            <person name="Simon A."/>
            <person name="Yun M.H."/>
        </authorList>
    </citation>
    <scope>NUCLEOTIDE SEQUENCE</scope>
    <source>
        <strain evidence="2">20211129_DDA</strain>
        <tissue evidence="2">Liver</tissue>
    </source>
</reference>
<name>A0AAV7VYN2_PLEWA</name>
<feature type="region of interest" description="Disordered" evidence="1">
    <location>
        <begin position="1"/>
        <end position="21"/>
    </location>
</feature>
<proteinExistence type="predicted"/>
<accession>A0AAV7VYN2</accession>
<feature type="region of interest" description="Disordered" evidence="1">
    <location>
        <begin position="86"/>
        <end position="161"/>
    </location>
</feature>
<feature type="compositionally biased region" description="Basic and acidic residues" evidence="1">
    <location>
        <begin position="122"/>
        <end position="135"/>
    </location>
</feature>
<keyword evidence="3" id="KW-1185">Reference proteome</keyword>
<evidence type="ECO:0000313" key="3">
    <source>
        <dbReference type="Proteomes" id="UP001066276"/>
    </source>
</evidence>